<name>C4GBE0_9FIRM</name>
<dbReference type="HOGENOM" id="CLU_3205275_0_0_9"/>
<reference evidence="1" key="1">
    <citation type="submission" date="2009-04" db="EMBL/GenBank/DDBJ databases">
        <authorList>
            <person name="Weinstock G."/>
            <person name="Sodergren E."/>
            <person name="Clifton S."/>
            <person name="Fulton L."/>
            <person name="Fulton B."/>
            <person name="Courtney L."/>
            <person name="Fronick C."/>
            <person name="Harrison M."/>
            <person name="Strong C."/>
            <person name="Farmer C."/>
            <person name="Delahaunty K."/>
            <person name="Markovic C."/>
            <person name="Hall O."/>
            <person name="Minx P."/>
            <person name="Tomlinson C."/>
            <person name="Mitreva M."/>
            <person name="Nelson J."/>
            <person name="Hou S."/>
            <person name="Wollam A."/>
            <person name="Pepin K.H."/>
            <person name="Johnson M."/>
            <person name="Bhonagiri V."/>
            <person name="Nash W.E."/>
            <person name="Warren W."/>
            <person name="Chinwalla A."/>
            <person name="Mardis E.R."/>
            <person name="Wilson R.K."/>
        </authorList>
    </citation>
    <scope>NUCLEOTIDE SEQUENCE [LARGE SCALE GENOMIC DNA]</scope>
    <source>
        <strain evidence="1">DSM 14600</strain>
    </source>
</reference>
<protein>
    <submittedName>
        <fullName evidence="1">Uncharacterized protein</fullName>
    </submittedName>
</protein>
<comment type="caution">
    <text evidence="1">The sequence shown here is derived from an EMBL/GenBank/DDBJ whole genome shotgun (WGS) entry which is preliminary data.</text>
</comment>
<accession>C4GBE0</accession>
<keyword evidence="2" id="KW-1185">Reference proteome</keyword>
<dbReference type="EMBL" id="ACIP02000002">
    <property type="protein sequence ID" value="EEP28432.1"/>
    <property type="molecule type" value="Genomic_DNA"/>
</dbReference>
<evidence type="ECO:0000313" key="2">
    <source>
        <dbReference type="Proteomes" id="UP000003494"/>
    </source>
</evidence>
<gene>
    <name evidence="1" type="ORF">GCWU000342_01240</name>
</gene>
<dbReference type="STRING" id="626523.GCWU000342_01240"/>
<organism evidence="1 2">
    <name type="scientific">Shuttleworthella satelles DSM 14600</name>
    <dbReference type="NCBI Taxonomy" id="626523"/>
    <lineage>
        <taxon>Bacteria</taxon>
        <taxon>Bacillati</taxon>
        <taxon>Bacillota</taxon>
        <taxon>Clostridia</taxon>
        <taxon>Lachnospirales</taxon>
        <taxon>Lachnospiraceae</taxon>
        <taxon>Shuttleworthella</taxon>
    </lineage>
</organism>
<evidence type="ECO:0000313" key="1">
    <source>
        <dbReference type="EMBL" id="EEP28432.1"/>
    </source>
</evidence>
<dbReference type="Proteomes" id="UP000003494">
    <property type="component" value="Unassembled WGS sequence"/>
</dbReference>
<dbReference type="AlphaFoldDB" id="C4GBE0"/>
<sequence>MLHLPLLLSDSCPLSIIYPISIHNISDFYTPPDASTPFLPYNSCY</sequence>
<proteinExistence type="predicted"/>